<evidence type="ECO:0000313" key="2">
    <source>
        <dbReference type="Proteomes" id="UP000178912"/>
    </source>
</evidence>
<reference evidence="2" key="1">
    <citation type="submission" date="2016-03" db="EMBL/GenBank/DDBJ databases">
        <authorList>
            <person name="Guldener U."/>
        </authorList>
    </citation>
    <scope>NUCLEOTIDE SEQUENCE [LARGE SCALE GENOMIC DNA]</scope>
    <source>
        <strain evidence="2">04CH-RAC-A.6.1</strain>
    </source>
</reference>
<accession>A0A1E1LEX5</accession>
<dbReference type="AlphaFoldDB" id="A0A1E1LEX5"/>
<sequence length="122" mass="14052">MTLKRKQSKEILINVALAEADGPTNTGFDSHKSHRACCASIYTDIELEMRTDNFIYLVPVSLTISSRRRRIDLIYFADEKKYVFHAMTEAIATPEALHYIARVHLQQSRNFRGMSSIMLDQE</sequence>
<gene>
    <name evidence="1" type="ORF">RAG0_13950</name>
</gene>
<evidence type="ECO:0000313" key="1">
    <source>
        <dbReference type="EMBL" id="CZT09080.1"/>
    </source>
</evidence>
<name>A0A1E1LEX5_9HELO</name>
<dbReference type="EMBL" id="FJUX01000110">
    <property type="protein sequence ID" value="CZT09080.1"/>
    <property type="molecule type" value="Genomic_DNA"/>
</dbReference>
<keyword evidence="2" id="KW-1185">Reference proteome</keyword>
<dbReference type="Proteomes" id="UP000178912">
    <property type="component" value="Unassembled WGS sequence"/>
</dbReference>
<proteinExistence type="predicted"/>
<organism evidence="1 2">
    <name type="scientific">Rhynchosporium agropyri</name>
    <dbReference type="NCBI Taxonomy" id="914238"/>
    <lineage>
        <taxon>Eukaryota</taxon>
        <taxon>Fungi</taxon>
        <taxon>Dikarya</taxon>
        <taxon>Ascomycota</taxon>
        <taxon>Pezizomycotina</taxon>
        <taxon>Leotiomycetes</taxon>
        <taxon>Helotiales</taxon>
        <taxon>Ploettnerulaceae</taxon>
        <taxon>Rhynchosporium</taxon>
    </lineage>
</organism>
<protein>
    <submittedName>
        <fullName evidence="1">Uncharacterized protein</fullName>
    </submittedName>
</protein>